<gene>
    <name evidence="2" type="ORF">DERYTH_LOCUS28089</name>
</gene>
<accession>A0A9N9KHC4</accession>
<evidence type="ECO:0000256" key="1">
    <source>
        <dbReference type="SAM" id="MobiDB-lite"/>
    </source>
</evidence>
<feature type="compositionally biased region" description="Basic and acidic residues" evidence="1">
    <location>
        <begin position="134"/>
        <end position="147"/>
    </location>
</feature>
<feature type="region of interest" description="Disordered" evidence="1">
    <location>
        <begin position="134"/>
        <end position="183"/>
    </location>
</feature>
<organism evidence="2 3">
    <name type="scientific">Dentiscutata erythropus</name>
    <dbReference type="NCBI Taxonomy" id="1348616"/>
    <lineage>
        <taxon>Eukaryota</taxon>
        <taxon>Fungi</taxon>
        <taxon>Fungi incertae sedis</taxon>
        <taxon>Mucoromycota</taxon>
        <taxon>Glomeromycotina</taxon>
        <taxon>Glomeromycetes</taxon>
        <taxon>Diversisporales</taxon>
        <taxon>Gigasporaceae</taxon>
        <taxon>Dentiscutata</taxon>
    </lineage>
</organism>
<sequence length="183" mass="20103">QCSHTSNGPEDKKPQPELVQVRKFVIDNIIRSFKSAISSSDPIEAKYGRLLALAELCYAILTARTSTNNNANKPVEDGHASIAKIMLDKNFVNTLTDALAEVDLNYPSARILINALLKPFEFLTKVAIKLGRSPEPEKVEKNKRRESISSISTPSADEMEPEESEEAPDLYATSSLGALEGRT</sequence>
<name>A0A9N9KHC4_9GLOM</name>
<proteinExistence type="predicted"/>
<evidence type="ECO:0000313" key="2">
    <source>
        <dbReference type="EMBL" id="CAG8826472.1"/>
    </source>
</evidence>
<comment type="caution">
    <text evidence="2">The sequence shown here is derived from an EMBL/GenBank/DDBJ whole genome shotgun (WGS) entry which is preliminary data.</text>
</comment>
<reference evidence="2" key="1">
    <citation type="submission" date="2021-06" db="EMBL/GenBank/DDBJ databases">
        <authorList>
            <person name="Kallberg Y."/>
            <person name="Tangrot J."/>
            <person name="Rosling A."/>
        </authorList>
    </citation>
    <scope>NUCLEOTIDE SEQUENCE</scope>
    <source>
        <strain evidence="2">MA453B</strain>
    </source>
</reference>
<feature type="compositionally biased region" description="Acidic residues" evidence="1">
    <location>
        <begin position="157"/>
        <end position="168"/>
    </location>
</feature>
<dbReference type="OrthoDB" id="2424370at2759"/>
<dbReference type="EMBL" id="CAJVPY010068060">
    <property type="protein sequence ID" value="CAG8826472.1"/>
    <property type="molecule type" value="Genomic_DNA"/>
</dbReference>
<protein>
    <submittedName>
        <fullName evidence="2">3351_t:CDS:1</fullName>
    </submittedName>
</protein>
<dbReference type="Proteomes" id="UP000789405">
    <property type="component" value="Unassembled WGS sequence"/>
</dbReference>
<feature type="non-terminal residue" evidence="2">
    <location>
        <position position="183"/>
    </location>
</feature>
<feature type="non-terminal residue" evidence="2">
    <location>
        <position position="1"/>
    </location>
</feature>
<evidence type="ECO:0000313" key="3">
    <source>
        <dbReference type="Proteomes" id="UP000789405"/>
    </source>
</evidence>
<keyword evidence="3" id="KW-1185">Reference proteome</keyword>
<dbReference type="AlphaFoldDB" id="A0A9N9KHC4"/>